<dbReference type="EMBL" id="JABFTQ010000019">
    <property type="protein sequence ID" value="MCE8049152.1"/>
    <property type="molecule type" value="Genomic_DNA"/>
</dbReference>
<dbReference type="Gene3D" id="2.40.160.20">
    <property type="match status" value="1"/>
</dbReference>
<keyword evidence="1" id="KW-0732">Signal</keyword>
<sequence>MKRRKNLAAGLLAGLALLGSSAGLADLYLDAGMTSESAAAARIELDTRPELEFLPSALSLRLATGLLLLQGREGNHNAAWLATPALRWTFGEQRGVFVEGGIGMALFLESRHESRELGSAFQFQDRLALGGPLGPGEVALSLTHYSNGGIRSPNQGFEVLAMGYRLPL</sequence>
<evidence type="ECO:0000313" key="3">
    <source>
        <dbReference type="EMBL" id="MCE8052546.1"/>
    </source>
</evidence>
<organism evidence="3 5">
    <name type="scientific">Billgrantia desiderata</name>
    <dbReference type="NCBI Taxonomy" id="52021"/>
    <lineage>
        <taxon>Bacteria</taxon>
        <taxon>Pseudomonadati</taxon>
        <taxon>Pseudomonadota</taxon>
        <taxon>Gammaproteobacteria</taxon>
        <taxon>Oceanospirillales</taxon>
        <taxon>Halomonadaceae</taxon>
        <taxon>Billgrantia</taxon>
    </lineage>
</organism>
<keyword evidence="4" id="KW-1185">Reference proteome</keyword>
<evidence type="ECO:0000313" key="4">
    <source>
        <dbReference type="Proteomes" id="UP001320154"/>
    </source>
</evidence>
<dbReference type="Pfam" id="PF09411">
    <property type="entry name" value="PagL"/>
    <property type="match status" value="1"/>
</dbReference>
<name>A0AAW4YX11_9GAMM</name>
<comment type="caution">
    <text evidence="3">The sequence shown here is derived from an EMBL/GenBank/DDBJ whole genome shotgun (WGS) entry which is preliminary data.</text>
</comment>
<evidence type="ECO:0000313" key="5">
    <source>
        <dbReference type="Proteomes" id="UP001320178"/>
    </source>
</evidence>
<dbReference type="GO" id="GO:0016787">
    <property type="term" value="F:hydrolase activity"/>
    <property type="evidence" value="ECO:0007669"/>
    <property type="project" value="UniProtKB-KW"/>
</dbReference>
<reference evidence="3 4" key="2">
    <citation type="journal article" date="2021" name="Front. Microbiol.">
        <title>Aerobic Denitrification and Heterotrophic Sulfur Oxidation in the Genus Halomonas Revealed by Six Novel Species Characterizations and Genome-Based Analysis.</title>
        <authorList>
            <person name="Wang L."/>
            <person name="Shao Z."/>
        </authorList>
    </citation>
    <scope>NUCLEOTIDE SEQUENCE</scope>
    <source>
        <strain evidence="2 4">MCCC 1A05748</strain>
        <strain evidence="3">MCCC 1A05776</strain>
    </source>
</reference>
<gene>
    <name evidence="2" type="ORF">HOP60_20785</name>
    <name evidence="3" type="ORF">HOP61_14710</name>
</gene>
<proteinExistence type="predicted"/>
<dbReference type="EMBL" id="JABFTS010000006">
    <property type="protein sequence ID" value="MCE8052546.1"/>
    <property type="molecule type" value="Genomic_DNA"/>
</dbReference>
<dbReference type="InterPro" id="IPR018550">
    <property type="entry name" value="Lipid-A_deacylase-rel"/>
</dbReference>
<dbReference type="RefSeq" id="WP_103968760.1">
    <property type="nucleotide sequence ID" value="NZ_FNVC01000006.1"/>
</dbReference>
<reference evidence="3" key="1">
    <citation type="submission" date="2020-05" db="EMBL/GenBank/DDBJ databases">
        <authorList>
            <person name="Wang L."/>
            <person name="Shao Z."/>
        </authorList>
    </citation>
    <scope>NUCLEOTIDE SEQUENCE</scope>
    <source>
        <strain evidence="2">MCCC 1A05748</strain>
        <strain evidence="3">MCCC 1A05776</strain>
    </source>
</reference>
<dbReference type="Proteomes" id="UP001320178">
    <property type="component" value="Unassembled WGS sequence"/>
</dbReference>
<dbReference type="Proteomes" id="UP001320154">
    <property type="component" value="Unassembled WGS sequence"/>
</dbReference>
<evidence type="ECO:0000313" key="2">
    <source>
        <dbReference type="EMBL" id="MCE8049152.1"/>
    </source>
</evidence>
<keyword evidence="3" id="KW-0378">Hydrolase</keyword>
<accession>A0AAW4YX11</accession>
<dbReference type="AlphaFoldDB" id="A0AAW4YX11"/>
<feature type="chain" id="PRO_5043834574" evidence="1">
    <location>
        <begin position="26"/>
        <end position="168"/>
    </location>
</feature>
<evidence type="ECO:0000256" key="1">
    <source>
        <dbReference type="SAM" id="SignalP"/>
    </source>
</evidence>
<protein>
    <submittedName>
        <fullName evidence="3">Acyloxyacyl hydrolase</fullName>
    </submittedName>
</protein>
<feature type="signal peptide" evidence="1">
    <location>
        <begin position="1"/>
        <end position="25"/>
    </location>
</feature>